<dbReference type="GO" id="GO:0003735">
    <property type="term" value="F:structural constituent of ribosome"/>
    <property type="evidence" value="ECO:0007669"/>
    <property type="project" value="InterPro"/>
</dbReference>
<dbReference type="InterPro" id="IPR048874">
    <property type="entry name" value="Ribosomal_bL31m_N"/>
</dbReference>
<organism evidence="3 4">
    <name type="scientific">Amorphotheca resinae ATCC 22711</name>
    <dbReference type="NCBI Taxonomy" id="857342"/>
    <lineage>
        <taxon>Eukaryota</taxon>
        <taxon>Fungi</taxon>
        <taxon>Dikarya</taxon>
        <taxon>Ascomycota</taxon>
        <taxon>Pezizomycotina</taxon>
        <taxon>Leotiomycetes</taxon>
        <taxon>Helotiales</taxon>
        <taxon>Amorphothecaceae</taxon>
        <taxon>Amorphotheca</taxon>
    </lineage>
</organism>
<accession>A0A2T3BAK0</accession>
<dbReference type="GeneID" id="36574380"/>
<sequence length="196" mass="21250">MAKLPSATLRRAHLPSSPQQFTQCRHASLLRRPHRPYTFTQLVTLSDGSTYTQRTTSPQPIYRSTKDTRNHPLWQPSLDNLRNVEQDEAGRLRAFRNRFGRGWDLESTGEDAGSKEGKNAAAGSGADASKKTAAVGAGSDEEGSLMDLISGGAYTQSYQQTREASKGPKGGEGQGAKASAKDPAEDDSEKAKKKKK</sequence>
<dbReference type="Proteomes" id="UP000241818">
    <property type="component" value="Unassembled WGS sequence"/>
</dbReference>
<dbReference type="PANTHER" id="PTHR28174">
    <property type="entry name" value="54S RIBOSOMAL PROTEIN L36, MITOCHONDRIAL"/>
    <property type="match status" value="1"/>
</dbReference>
<reference evidence="3 4" key="1">
    <citation type="journal article" date="2018" name="New Phytol.">
        <title>Comparative genomics and transcriptomics depict ericoid mycorrhizal fungi as versatile saprotrophs and plant mutualists.</title>
        <authorList>
            <person name="Martino E."/>
            <person name="Morin E."/>
            <person name="Grelet G.A."/>
            <person name="Kuo A."/>
            <person name="Kohler A."/>
            <person name="Daghino S."/>
            <person name="Barry K.W."/>
            <person name="Cichocki N."/>
            <person name="Clum A."/>
            <person name="Dockter R.B."/>
            <person name="Hainaut M."/>
            <person name="Kuo R.C."/>
            <person name="LaButti K."/>
            <person name="Lindahl B.D."/>
            <person name="Lindquist E.A."/>
            <person name="Lipzen A."/>
            <person name="Khouja H.R."/>
            <person name="Magnuson J."/>
            <person name="Murat C."/>
            <person name="Ohm R.A."/>
            <person name="Singer S.W."/>
            <person name="Spatafora J.W."/>
            <person name="Wang M."/>
            <person name="Veneault-Fourrey C."/>
            <person name="Henrissat B."/>
            <person name="Grigoriev I.V."/>
            <person name="Martin F.M."/>
            <person name="Perotto S."/>
        </authorList>
    </citation>
    <scope>NUCLEOTIDE SEQUENCE [LARGE SCALE GENOMIC DNA]</scope>
    <source>
        <strain evidence="3 4">ATCC 22711</strain>
    </source>
</reference>
<evidence type="ECO:0000259" key="2">
    <source>
        <dbReference type="Pfam" id="PF21492"/>
    </source>
</evidence>
<evidence type="ECO:0000256" key="1">
    <source>
        <dbReference type="SAM" id="MobiDB-lite"/>
    </source>
</evidence>
<dbReference type="Gene3D" id="6.20.130.10">
    <property type="match status" value="1"/>
</dbReference>
<dbReference type="GO" id="GO:0005762">
    <property type="term" value="C:mitochondrial large ribosomal subunit"/>
    <property type="evidence" value="ECO:0007669"/>
    <property type="project" value="InterPro"/>
</dbReference>
<dbReference type="Pfam" id="PF21492">
    <property type="entry name" value="bL31_N"/>
    <property type="match status" value="1"/>
</dbReference>
<dbReference type="RefSeq" id="XP_024723950.1">
    <property type="nucleotide sequence ID" value="XM_024866299.1"/>
</dbReference>
<dbReference type="InParanoid" id="A0A2T3BAK0"/>
<feature type="compositionally biased region" description="Low complexity" evidence="1">
    <location>
        <begin position="119"/>
        <end position="134"/>
    </location>
</feature>
<dbReference type="AlphaFoldDB" id="A0A2T3BAK0"/>
<evidence type="ECO:0000313" key="3">
    <source>
        <dbReference type="EMBL" id="PSS25351.1"/>
    </source>
</evidence>
<feature type="region of interest" description="Disordered" evidence="1">
    <location>
        <begin position="103"/>
        <end position="196"/>
    </location>
</feature>
<protein>
    <recommendedName>
        <fullName evidence="2">Ribosomal protein bL31m N-terminal domain-containing protein</fullName>
    </recommendedName>
</protein>
<keyword evidence="4" id="KW-1185">Reference proteome</keyword>
<proteinExistence type="predicted"/>
<dbReference type="InterPro" id="IPR034600">
    <property type="entry name" value="Ribosomal_bL31m"/>
</dbReference>
<dbReference type="OrthoDB" id="5587740at2759"/>
<dbReference type="PANTHER" id="PTHR28174:SF1">
    <property type="entry name" value="LARGE RIBOSOMAL SUBUNIT PROTEIN BL31M"/>
    <property type="match status" value="1"/>
</dbReference>
<name>A0A2T3BAK0_AMORE</name>
<dbReference type="GO" id="GO:0032543">
    <property type="term" value="P:mitochondrial translation"/>
    <property type="evidence" value="ECO:0007669"/>
    <property type="project" value="InterPro"/>
</dbReference>
<dbReference type="EMBL" id="KZ679007">
    <property type="protein sequence ID" value="PSS25351.1"/>
    <property type="molecule type" value="Genomic_DNA"/>
</dbReference>
<dbReference type="FunCoup" id="A0A2T3BAK0">
    <property type="interactions" value="147"/>
</dbReference>
<dbReference type="STRING" id="857342.A0A2T3BAK0"/>
<evidence type="ECO:0000313" key="4">
    <source>
        <dbReference type="Proteomes" id="UP000241818"/>
    </source>
</evidence>
<feature type="compositionally biased region" description="Polar residues" evidence="1">
    <location>
        <begin position="153"/>
        <end position="162"/>
    </location>
</feature>
<feature type="domain" description="Ribosomal protein bL31m N-terminal" evidence="2">
    <location>
        <begin position="32"/>
        <end position="77"/>
    </location>
</feature>
<gene>
    <name evidence="3" type="ORF">M430DRAFT_33097</name>
</gene>